<protein>
    <submittedName>
        <fullName evidence="1">Uncharacterized protein</fullName>
    </submittedName>
</protein>
<accession>A0ABD3HJB7</accession>
<proteinExistence type="predicted"/>
<dbReference type="Proteomes" id="UP001633002">
    <property type="component" value="Unassembled WGS sequence"/>
</dbReference>
<comment type="caution">
    <text evidence="1">The sequence shown here is derived from an EMBL/GenBank/DDBJ whole genome shotgun (WGS) entry which is preliminary data.</text>
</comment>
<evidence type="ECO:0000313" key="2">
    <source>
        <dbReference type="Proteomes" id="UP001633002"/>
    </source>
</evidence>
<organism evidence="1 2">
    <name type="scientific">Riccia sorocarpa</name>
    <dbReference type="NCBI Taxonomy" id="122646"/>
    <lineage>
        <taxon>Eukaryota</taxon>
        <taxon>Viridiplantae</taxon>
        <taxon>Streptophyta</taxon>
        <taxon>Embryophyta</taxon>
        <taxon>Marchantiophyta</taxon>
        <taxon>Marchantiopsida</taxon>
        <taxon>Marchantiidae</taxon>
        <taxon>Marchantiales</taxon>
        <taxon>Ricciaceae</taxon>
        <taxon>Riccia</taxon>
    </lineage>
</organism>
<evidence type="ECO:0000313" key="1">
    <source>
        <dbReference type="EMBL" id="KAL3690936.1"/>
    </source>
</evidence>
<dbReference type="EMBL" id="JBJQOH010000003">
    <property type="protein sequence ID" value="KAL3690936.1"/>
    <property type="molecule type" value="Genomic_DNA"/>
</dbReference>
<gene>
    <name evidence="1" type="ORF">R1sor_004587</name>
</gene>
<reference evidence="1 2" key="1">
    <citation type="submission" date="2024-09" db="EMBL/GenBank/DDBJ databases">
        <title>Chromosome-scale assembly of Riccia sorocarpa.</title>
        <authorList>
            <person name="Paukszto L."/>
        </authorList>
    </citation>
    <scope>NUCLEOTIDE SEQUENCE [LARGE SCALE GENOMIC DNA]</scope>
    <source>
        <strain evidence="1">LP-2024</strain>
        <tissue evidence="1">Aerial parts of the thallus</tissue>
    </source>
</reference>
<sequence length="126" mass="13959">MRIVALNITPSYKLIAAQGRNGGGIALLIHPSVEVHEKGFLVNGSLRQQDFTLGYTPLKKGHEEVQRDIEDAIRGLSNKVAEAELRMLSDLPSKLEIRETLFGLRRDRAPGLDGANADCLQQIWNL</sequence>
<keyword evidence="2" id="KW-1185">Reference proteome</keyword>
<name>A0ABD3HJB7_9MARC</name>
<dbReference type="AlphaFoldDB" id="A0ABD3HJB7"/>